<feature type="compositionally biased region" description="Low complexity" evidence="1">
    <location>
        <begin position="219"/>
        <end position="242"/>
    </location>
</feature>
<organism evidence="2 3">
    <name type="scientific">Riccia sorocarpa</name>
    <dbReference type="NCBI Taxonomy" id="122646"/>
    <lineage>
        <taxon>Eukaryota</taxon>
        <taxon>Viridiplantae</taxon>
        <taxon>Streptophyta</taxon>
        <taxon>Embryophyta</taxon>
        <taxon>Marchantiophyta</taxon>
        <taxon>Marchantiopsida</taxon>
        <taxon>Marchantiidae</taxon>
        <taxon>Marchantiales</taxon>
        <taxon>Ricciaceae</taxon>
        <taxon>Riccia</taxon>
    </lineage>
</organism>
<dbReference type="EMBL" id="JBJQOH010000004">
    <property type="protein sequence ID" value="KAL3689614.1"/>
    <property type="molecule type" value="Genomic_DNA"/>
</dbReference>
<sequence>MVMMAPALGVSQLVCSTSCSLVPKIIPSGSSLKPRPQWAVSRKASLRIRAADKVEECNDEECAPPKEVGKLSMSWEAEEKTKITGTFPPVNRPQGKWTGYIEKDTAGQTNIYSVEPTIYVADSAISSGSAGSSSEGAENNLAIAGFLSLIAIAGASSVLISVTKNQPTSLEQEVGYSGPNLSYFIGKFTPEPTPVPAIVEASVQAAPEISSPPAVTVDETSTSTSAPATEAAESPATTEPSI</sequence>
<keyword evidence="3" id="KW-1185">Reference proteome</keyword>
<proteinExistence type="predicted"/>
<name>A0ABD3HJP9_9MARC</name>
<accession>A0ABD3HJP9</accession>
<dbReference type="InterPro" id="IPR038936">
    <property type="entry name" value="MPH1"/>
</dbReference>
<feature type="region of interest" description="Disordered" evidence="1">
    <location>
        <begin position="209"/>
        <end position="242"/>
    </location>
</feature>
<dbReference type="PANTHER" id="PTHR35753:SF2">
    <property type="entry name" value="PROTEIN MAINTENANCE OF PSII UNDER HIGH LIGHT 1"/>
    <property type="match status" value="1"/>
</dbReference>
<evidence type="ECO:0000313" key="3">
    <source>
        <dbReference type="Proteomes" id="UP001633002"/>
    </source>
</evidence>
<dbReference type="Proteomes" id="UP001633002">
    <property type="component" value="Unassembled WGS sequence"/>
</dbReference>
<comment type="caution">
    <text evidence="2">The sequence shown here is derived from an EMBL/GenBank/DDBJ whole genome shotgun (WGS) entry which is preliminary data.</text>
</comment>
<dbReference type="AlphaFoldDB" id="A0ABD3HJP9"/>
<protein>
    <submittedName>
        <fullName evidence="2">Uncharacterized protein</fullName>
    </submittedName>
</protein>
<dbReference type="PANTHER" id="PTHR35753">
    <property type="entry name" value="PROTEIN MAINTENANCE OF PSII UNDER HIGH LIGHT 1"/>
    <property type="match status" value="1"/>
</dbReference>
<evidence type="ECO:0000256" key="1">
    <source>
        <dbReference type="SAM" id="MobiDB-lite"/>
    </source>
</evidence>
<evidence type="ECO:0000313" key="2">
    <source>
        <dbReference type="EMBL" id="KAL3689614.1"/>
    </source>
</evidence>
<reference evidence="2 3" key="1">
    <citation type="submission" date="2024-09" db="EMBL/GenBank/DDBJ databases">
        <title>Chromosome-scale assembly of Riccia sorocarpa.</title>
        <authorList>
            <person name="Paukszto L."/>
        </authorList>
    </citation>
    <scope>NUCLEOTIDE SEQUENCE [LARGE SCALE GENOMIC DNA]</scope>
    <source>
        <strain evidence="2">LP-2024</strain>
        <tissue evidence="2">Aerial parts of the thallus</tissue>
    </source>
</reference>
<gene>
    <name evidence="2" type="ORF">R1sor_015923</name>
</gene>